<evidence type="ECO:0000313" key="2">
    <source>
        <dbReference type="EMBL" id="GGO00632.1"/>
    </source>
</evidence>
<dbReference type="RefSeq" id="WP_018978962.1">
    <property type="nucleotide sequence ID" value="NZ_BMLN01000005.1"/>
</dbReference>
<feature type="transmembrane region" description="Helical" evidence="1">
    <location>
        <begin position="131"/>
        <end position="151"/>
    </location>
</feature>
<feature type="transmembrane region" description="Helical" evidence="1">
    <location>
        <begin position="87"/>
        <end position="110"/>
    </location>
</feature>
<feature type="transmembrane region" description="Helical" evidence="1">
    <location>
        <begin position="6"/>
        <end position="37"/>
    </location>
</feature>
<dbReference type="Proteomes" id="UP000606653">
    <property type="component" value="Unassembled WGS sequence"/>
</dbReference>
<feature type="transmembrane region" description="Helical" evidence="1">
    <location>
        <begin position="157"/>
        <end position="181"/>
    </location>
</feature>
<evidence type="ECO:0000256" key="1">
    <source>
        <dbReference type="SAM" id="Phobius"/>
    </source>
</evidence>
<organism evidence="2 3">
    <name type="scientific">Saccharibacillus kuerlensis</name>
    <dbReference type="NCBI Taxonomy" id="459527"/>
    <lineage>
        <taxon>Bacteria</taxon>
        <taxon>Bacillati</taxon>
        <taxon>Bacillota</taxon>
        <taxon>Bacilli</taxon>
        <taxon>Bacillales</taxon>
        <taxon>Paenibacillaceae</taxon>
        <taxon>Saccharibacillus</taxon>
    </lineage>
</organism>
<dbReference type="EMBL" id="BMLN01000005">
    <property type="protein sequence ID" value="GGO00632.1"/>
    <property type="molecule type" value="Genomic_DNA"/>
</dbReference>
<keyword evidence="1" id="KW-0812">Transmembrane</keyword>
<keyword evidence="1" id="KW-0472">Membrane</keyword>
<feature type="transmembrane region" description="Helical" evidence="1">
    <location>
        <begin position="57"/>
        <end position="75"/>
    </location>
</feature>
<protein>
    <recommendedName>
        <fullName evidence="4">DUF3796 domain-containing protein</fullName>
    </recommendedName>
</protein>
<evidence type="ECO:0000313" key="3">
    <source>
        <dbReference type="Proteomes" id="UP000606653"/>
    </source>
</evidence>
<name>A0ABQ2L2T5_9BACL</name>
<keyword evidence="1" id="KW-1133">Transmembrane helix</keyword>
<evidence type="ECO:0008006" key="4">
    <source>
        <dbReference type="Google" id="ProtNLM"/>
    </source>
</evidence>
<keyword evidence="3" id="KW-1185">Reference proteome</keyword>
<sequence>MKKHYYLIGWGLTLTVINVFTNLWIGRLIDAAAYIMIFAGLSKMRQVNSAFASGQKLVLVVLLMMIANIFIPYNLDSEASLEVLQTLPLWAWVISGVSILASYGLIYLICEGTRHEAEKEQEDELSRKMMTGWWTYLVSSLTVLAALILIISTEGAFWSIGLLIVGGLVFIVGIISIIVGLRRAGRDLYPEPHYETYK</sequence>
<proteinExistence type="predicted"/>
<accession>A0ABQ2L2T5</accession>
<reference evidence="3" key="1">
    <citation type="journal article" date="2019" name="Int. J. Syst. Evol. Microbiol.">
        <title>The Global Catalogue of Microorganisms (GCM) 10K type strain sequencing project: providing services to taxonomists for standard genome sequencing and annotation.</title>
        <authorList>
            <consortium name="The Broad Institute Genomics Platform"/>
            <consortium name="The Broad Institute Genome Sequencing Center for Infectious Disease"/>
            <person name="Wu L."/>
            <person name="Ma J."/>
        </authorList>
    </citation>
    <scope>NUCLEOTIDE SEQUENCE [LARGE SCALE GENOMIC DNA]</scope>
    <source>
        <strain evidence="3">CGMCC 1.6964</strain>
    </source>
</reference>
<gene>
    <name evidence="2" type="ORF">GCM10010969_22050</name>
</gene>
<comment type="caution">
    <text evidence="2">The sequence shown here is derived from an EMBL/GenBank/DDBJ whole genome shotgun (WGS) entry which is preliminary data.</text>
</comment>